<gene>
    <name evidence="2" type="ORF">RLT85_08390</name>
</gene>
<evidence type="ECO:0000256" key="1">
    <source>
        <dbReference type="SAM" id="Phobius"/>
    </source>
</evidence>
<feature type="transmembrane region" description="Helical" evidence="1">
    <location>
        <begin position="87"/>
        <end position="107"/>
    </location>
</feature>
<protein>
    <recommendedName>
        <fullName evidence="4">O-antigen ligase-like membrane protein</fullName>
    </recommendedName>
</protein>
<proteinExistence type="predicted"/>
<accession>A0ABU2KIV7</accession>
<sequence>MKRLLNLPKSTLFFYFLLIFISVEAFNKIFFFNTDQDFIVQKVVKLIALALMLGMLLYQSPRKLIIPALLIGFFLLGQVFLPDSFVFSSVIGFSRYLFFIIMILFFADFQQLSFNKTQLIFKFWEIFLWINNILIFLAVAFNLFIFKAYINERWGYNGLITASSNSTYLYLVALLYFFIRFPKTYFKKPLFWLSIIAAFCTGTKSIYLGVLLFGFIALVSFPLPKKWKWPLILGLFLIGMASMLLLFSSELFTGIIQEDGWLSAILSYRDELLIEDTLPYIQENWRTIHYFVGGLSQPLARPQLELIDLFLYFGALGMLPYLYLFFKNYFNFSLQIREIAFYVVLLTVPLITGNFFYNASVPIYLILLKLVIKEREFTSRTARSNQKLKPV</sequence>
<feature type="transmembrane region" description="Helical" evidence="1">
    <location>
        <begin position="64"/>
        <end position="81"/>
    </location>
</feature>
<dbReference type="RefSeq" id="WP_311401584.1">
    <property type="nucleotide sequence ID" value="NZ_JAVRBG010000007.1"/>
</dbReference>
<keyword evidence="1" id="KW-0472">Membrane</keyword>
<keyword evidence="3" id="KW-1185">Reference proteome</keyword>
<feature type="transmembrane region" description="Helical" evidence="1">
    <location>
        <begin position="128"/>
        <end position="150"/>
    </location>
</feature>
<evidence type="ECO:0000313" key="2">
    <source>
        <dbReference type="EMBL" id="MDT0294651.1"/>
    </source>
</evidence>
<feature type="transmembrane region" description="Helical" evidence="1">
    <location>
        <begin position="190"/>
        <end position="221"/>
    </location>
</feature>
<evidence type="ECO:0008006" key="4">
    <source>
        <dbReference type="Google" id="ProtNLM"/>
    </source>
</evidence>
<comment type="caution">
    <text evidence="2">The sequence shown here is derived from an EMBL/GenBank/DDBJ whole genome shotgun (WGS) entry which is preliminary data.</text>
</comment>
<feature type="transmembrane region" description="Helical" evidence="1">
    <location>
        <begin position="339"/>
        <end position="367"/>
    </location>
</feature>
<feature type="transmembrane region" description="Helical" evidence="1">
    <location>
        <begin position="12"/>
        <end position="32"/>
    </location>
</feature>
<dbReference type="Proteomes" id="UP001182991">
    <property type="component" value="Unassembled WGS sequence"/>
</dbReference>
<feature type="transmembrane region" description="Helical" evidence="1">
    <location>
        <begin position="309"/>
        <end position="327"/>
    </location>
</feature>
<organism evidence="2 3">
    <name type="scientific">Mesonia ostreae</name>
    <dbReference type="NCBI Taxonomy" id="861110"/>
    <lineage>
        <taxon>Bacteria</taxon>
        <taxon>Pseudomonadati</taxon>
        <taxon>Bacteroidota</taxon>
        <taxon>Flavobacteriia</taxon>
        <taxon>Flavobacteriales</taxon>
        <taxon>Flavobacteriaceae</taxon>
        <taxon>Mesonia</taxon>
    </lineage>
</organism>
<reference evidence="3" key="1">
    <citation type="submission" date="2023-07" db="EMBL/GenBank/DDBJ databases">
        <title>Isolating and identifying novel microbial strains from the Mariana Trench.</title>
        <authorList>
            <person name="Fu H."/>
        </authorList>
    </citation>
    <scope>NUCLEOTIDE SEQUENCE [LARGE SCALE GENOMIC DNA]</scope>
    <source>
        <strain evidence="3">T-y2</strain>
    </source>
</reference>
<keyword evidence="1" id="KW-0812">Transmembrane</keyword>
<keyword evidence="1" id="KW-1133">Transmembrane helix</keyword>
<feature type="transmembrane region" description="Helical" evidence="1">
    <location>
        <begin position="156"/>
        <end position="178"/>
    </location>
</feature>
<evidence type="ECO:0000313" key="3">
    <source>
        <dbReference type="Proteomes" id="UP001182991"/>
    </source>
</evidence>
<feature type="transmembrane region" description="Helical" evidence="1">
    <location>
        <begin position="227"/>
        <end position="247"/>
    </location>
</feature>
<dbReference type="EMBL" id="JAVRBG010000007">
    <property type="protein sequence ID" value="MDT0294651.1"/>
    <property type="molecule type" value="Genomic_DNA"/>
</dbReference>
<feature type="transmembrane region" description="Helical" evidence="1">
    <location>
        <begin position="38"/>
        <end position="57"/>
    </location>
</feature>
<name>A0ABU2KIV7_9FLAO</name>